<protein>
    <submittedName>
        <fullName evidence="2">Uncharacterized protein</fullName>
    </submittedName>
</protein>
<sequence length="58" mass="6773">MNMKTIYVLTRDYRSYTIGIRPIEPHIDVNVPEDFSGGAKTYDPDTREWIPDEPSSRK</sequence>
<proteinExistence type="predicted"/>
<evidence type="ECO:0000256" key="1">
    <source>
        <dbReference type="SAM" id="MobiDB-lite"/>
    </source>
</evidence>
<name>A0A2G0QG91_XENHO</name>
<organism evidence="2 3">
    <name type="scientific">Xenorhabdus hominickii</name>
    <dbReference type="NCBI Taxonomy" id="351679"/>
    <lineage>
        <taxon>Bacteria</taxon>
        <taxon>Pseudomonadati</taxon>
        <taxon>Pseudomonadota</taxon>
        <taxon>Gammaproteobacteria</taxon>
        <taxon>Enterobacterales</taxon>
        <taxon>Morganellaceae</taxon>
        <taxon>Xenorhabdus</taxon>
    </lineage>
</organism>
<comment type="caution">
    <text evidence="2">The sequence shown here is derived from an EMBL/GenBank/DDBJ whole genome shotgun (WGS) entry which is preliminary data.</text>
</comment>
<feature type="region of interest" description="Disordered" evidence="1">
    <location>
        <begin position="34"/>
        <end position="58"/>
    </location>
</feature>
<feature type="compositionally biased region" description="Basic and acidic residues" evidence="1">
    <location>
        <begin position="42"/>
        <end position="58"/>
    </location>
</feature>
<dbReference type="Proteomes" id="UP000225433">
    <property type="component" value="Unassembled WGS sequence"/>
</dbReference>
<gene>
    <name evidence="2" type="ORF">Xhom_01257</name>
</gene>
<evidence type="ECO:0000313" key="2">
    <source>
        <dbReference type="EMBL" id="PHM58244.1"/>
    </source>
</evidence>
<evidence type="ECO:0000313" key="3">
    <source>
        <dbReference type="Proteomes" id="UP000225433"/>
    </source>
</evidence>
<dbReference type="AlphaFoldDB" id="A0A2G0QG91"/>
<accession>A0A2G0QG91</accession>
<dbReference type="EMBL" id="NJAI01000001">
    <property type="protein sequence ID" value="PHM58244.1"/>
    <property type="molecule type" value="Genomic_DNA"/>
</dbReference>
<reference evidence="2 3" key="1">
    <citation type="journal article" date="2017" name="Nat. Microbiol.">
        <title>Natural product diversity associated with the nematode symbionts Photorhabdus and Xenorhabdus.</title>
        <authorList>
            <person name="Tobias N.J."/>
            <person name="Wolff H."/>
            <person name="Djahanschiri B."/>
            <person name="Grundmann F."/>
            <person name="Kronenwerth M."/>
            <person name="Shi Y.M."/>
            <person name="Simonyi S."/>
            <person name="Grun P."/>
            <person name="Shapiro-Ilan D."/>
            <person name="Pidot S.J."/>
            <person name="Stinear T.P."/>
            <person name="Ebersberger I."/>
            <person name="Bode H.B."/>
        </authorList>
    </citation>
    <scope>NUCLEOTIDE SEQUENCE [LARGE SCALE GENOMIC DNA]</scope>
    <source>
        <strain evidence="2 3">DSM 17903</strain>
    </source>
</reference>